<sequence length="33" mass="3852">MGIRKLIEAIAKFTCEMCGEKVNRLVFSQYLMQ</sequence>
<evidence type="ECO:0000313" key="1">
    <source>
        <dbReference type="EMBL" id="SVE30058.1"/>
    </source>
</evidence>
<accession>A0A383CEP3</accession>
<name>A0A383CEP3_9ZZZZ</name>
<organism evidence="1">
    <name type="scientific">marine metagenome</name>
    <dbReference type="NCBI Taxonomy" id="408172"/>
    <lineage>
        <taxon>unclassified sequences</taxon>
        <taxon>metagenomes</taxon>
        <taxon>ecological metagenomes</taxon>
    </lineage>
</organism>
<proteinExistence type="predicted"/>
<dbReference type="EMBL" id="UINC01207805">
    <property type="protein sequence ID" value="SVE30058.1"/>
    <property type="molecule type" value="Genomic_DNA"/>
</dbReference>
<dbReference type="AlphaFoldDB" id="A0A383CEP3"/>
<gene>
    <name evidence="1" type="ORF">METZ01_LOCUS482912</name>
</gene>
<protein>
    <submittedName>
        <fullName evidence="1">Uncharacterized protein</fullName>
    </submittedName>
</protein>
<reference evidence="1" key="1">
    <citation type="submission" date="2018-05" db="EMBL/GenBank/DDBJ databases">
        <authorList>
            <person name="Lanie J.A."/>
            <person name="Ng W.-L."/>
            <person name="Kazmierczak K.M."/>
            <person name="Andrzejewski T.M."/>
            <person name="Davidsen T.M."/>
            <person name="Wayne K.J."/>
            <person name="Tettelin H."/>
            <person name="Glass J.I."/>
            <person name="Rusch D."/>
            <person name="Podicherti R."/>
            <person name="Tsui H.-C.T."/>
            <person name="Winkler M.E."/>
        </authorList>
    </citation>
    <scope>NUCLEOTIDE SEQUENCE</scope>
</reference>